<accession>A0ABU2JB49</accession>
<keyword evidence="1" id="KW-0472">Membrane</keyword>
<evidence type="ECO:0008006" key="4">
    <source>
        <dbReference type="Google" id="ProtNLM"/>
    </source>
</evidence>
<keyword evidence="1" id="KW-0812">Transmembrane</keyword>
<name>A0ABU2JB49_9ACTN</name>
<evidence type="ECO:0000256" key="1">
    <source>
        <dbReference type="SAM" id="Phobius"/>
    </source>
</evidence>
<dbReference type="RefSeq" id="WP_311423366.1">
    <property type="nucleotide sequence ID" value="NZ_JAVREH010000015.1"/>
</dbReference>
<dbReference type="EMBL" id="JAVREH010000015">
    <property type="protein sequence ID" value="MDT0262215.1"/>
    <property type="molecule type" value="Genomic_DNA"/>
</dbReference>
<dbReference type="Proteomes" id="UP001183176">
    <property type="component" value="Unassembled WGS sequence"/>
</dbReference>
<organism evidence="2 3">
    <name type="scientific">Jatrophihabitans lederbergiae</name>
    <dbReference type="NCBI Taxonomy" id="3075547"/>
    <lineage>
        <taxon>Bacteria</taxon>
        <taxon>Bacillati</taxon>
        <taxon>Actinomycetota</taxon>
        <taxon>Actinomycetes</taxon>
        <taxon>Jatrophihabitantales</taxon>
        <taxon>Jatrophihabitantaceae</taxon>
        <taxon>Jatrophihabitans</taxon>
    </lineage>
</organism>
<keyword evidence="3" id="KW-1185">Reference proteome</keyword>
<sequence>MRKALKSIPTWTLWGQPKQAVVVLLGVELLSVLLPWTSTTSITAVDLGEAALLASLSIAYSVFTITWERIRVFLRNGEDGRATCPNLLATWTFAAAVMLPLRLAILVTVASSFADWRARNVGGQTKLYRYVYSTAAVLLAVATASSLHKLALPYGAALPLAGLAYMSVNIGLVGVAIASVGQYGALKPLFKPSTYRIEVLTLAIAGVEVLMTSLHIPLVGLSLPAAVFIQRKAGRTALREADEQAAPMAERVWVHVARGVVAASETVSVLRIDTNDPRAASELARMQAGCDAIGYYGGGAGLAILLVDCPGSNADALAARMRSALSHGGVEARVAVAAKPRDGQRLEDLLVVTEADLVTFDSANDAPEAIPPQP</sequence>
<feature type="transmembrane region" description="Helical" evidence="1">
    <location>
        <begin position="20"/>
        <end position="38"/>
    </location>
</feature>
<feature type="transmembrane region" description="Helical" evidence="1">
    <location>
        <begin position="88"/>
        <end position="110"/>
    </location>
</feature>
<feature type="transmembrane region" description="Helical" evidence="1">
    <location>
        <begin position="130"/>
        <end position="148"/>
    </location>
</feature>
<keyword evidence="1" id="KW-1133">Transmembrane helix</keyword>
<proteinExistence type="predicted"/>
<evidence type="ECO:0000313" key="3">
    <source>
        <dbReference type="Proteomes" id="UP001183176"/>
    </source>
</evidence>
<feature type="transmembrane region" description="Helical" evidence="1">
    <location>
        <begin position="160"/>
        <end position="180"/>
    </location>
</feature>
<reference evidence="3" key="1">
    <citation type="submission" date="2023-07" db="EMBL/GenBank/DDBJ databases">
        <title>30 novel species of actinomycetes from the DSMZ collection.</title>
        <authorList>
            <person name="Nouioui I."/>
        </authorList>
    </citation>
    <scope>NUCLEOTIDE SEQUENCE [LARGE SCALE GENOMIC DNA]</scope>
    <source>
        <strain evidence="3">DSM 44399</strain>
    </source>
</reference>
<protein>
    <recommendedName>
        <fullName evidence="4">GGDEF domain-containing protein</fullName>
    </recommendedName>
</protein>
<gene>
    <name evidence="2" type="ORF">RM423_12515</name>
</gene>
<evidence type="ECO:0000313" key="2">
    <source>
        <dbReference type="EMBL" id="MDT0262215.1"/>
    </source>
</evidence>
<feature type="transmembrane region" description="Helical" evidence="1">
    <location>
        <begin position="200"/>
        <end position="229"/>
    </location>
</feature>
<comment type="caution">
    <text evidence="2">The sequence shown here is derived from an EMBL/GenBank/DDBJ whole genome shotgun (WGS) entry which is preliminary data.</text>
</comment>